<reference evidence="1" key="1">
    <citation type="journal article" date="2014" name="Front. Microbiol.">
        <title>High frequency of phylogenetically diverse reductive dehalogenase-homologous genes in deep subseafloor sedimentary metagenomes.</title>
        <authorList>
            <person name="Kawai M."/>
            <person name="Futagami T."/>
            <person name="Toyoda A."/>
            <person name="Takaki Y."/>
            <person name="Nishi S."/>
            <person name="Hori S."/>
            <person name="Arai W."/>
            <person name="Tsubouchi T."/>
            <person name="Morono Y."/>
            <person name="Uchiyama I."/>
            <person name="Ito T."/>
            <person name="Fujiyama A."/>
            <person name="Inagaki F."/>
            <person name="Takami H."/>
        </authorList>
    </citation>
    <scope>NUCLEOTIDE SEQUENCE</scope>
    <source>
        <strain evidence="1">Expedition CK06-06</strain>
    </source>
</reference>
<protein>
    <recommendedName>
        <fullName evidence="2">PD-(D/E)XK endonuclease-like domain-containing protein</fullName>
    </recommendedName>
</protein>
<evidence type="ECO:0008006" key="2">
    <source>
        <dbReference type="Google" id="ProtNLM"/>
    </source>
</evidence>
<proteinExistence type="predicted"/>
<feature type="non-terminal residue" evidence="1">
    <location>
        <position position="238"/>
    </location>
</feature>
<sequence length="238" mass="28100">HYMGIHSEREVDEAVRAIFESETMGWHLIACPKHNEPVSWPMCLACDDFEKHPTCPLQRVRQASTPRLYTPKRYHTTELQKIRYAFYERWHKTISSWDDMWSMFWGTAIGHYIEGRYPEGYQEFEFNVQASELAKFYGVEPSELDDFEVTGHADIVDKDLGLVIELKTSWSLKYVKDGPKPNHRWQIQAYYTLGLIEFPEIFKNVKELRICYYGRQWRGKSLPPSVEHTIPMSTVDLL</sequence>
<dbReference type="AlphaFoldDB" id="X0XYE8"/>
<accession>X0XYE8</accession>
<dbReference type="EMBL" id="BARS01050435">
    <property type="protein sequence ID" value="GAG48439.1"/>
    <property type="molecule type" value="Genomic_DNA"/>
</dbReference>
<dbReference type="InterPro" id="IPR011604">
    <property type="entry name" value="PDDEXK-like_dom_sf"/>
</dbReference>
<feature type="non-terminal residue" evidence="1">
    <location>
        <position position="1"/>
    </location>
</feature>
<gene>
    <name evidence="1" type="ORF">S01H1_75295</name>
</gene>
<comment type="caution">
    <text evidence="1">The sequence shown here is derived from an EMBL/GenBank/DDBJ whole genome shotgun (WGS) entry which is preliminary data.</text>
</comment>
<dbReference type="Gene3D" id="3.90.320.10">
    <property type="match status" value="1"/>
</dbReference>
<name>X0XYE8_9ZZZZ</name>
<organism evidence="1">
    <name type="scientific">marine sediment metagenome</name>
    <dbReference type="NCBI Taxonomy" id="412755"/>
    <lineage>
        <taxon>unclassified sequences</taxon>
        <taxon>metagenomes</taxon>
        <taxon>ecological metagenomes</taxon>
    </lineage>
</organism>
<evidence type="ECO:0000313" key="1">
    <source>
        <dbReference type="EMBL" id="GAG48439.1"/>
    </source>
</evidence>